<dbReference type="Gene3D" id="3.30.420.140">
    <property type="entry name" value="YqgF/RNase H-like domain"/>
    <property type="match status" value="1"/>
</dbReference>
<dbReference type="SUPFAM" id="SSF53098">
    <property type="entry name" value="Ribonuclease H-like"/>
    <property type="match status" value="1"/>
</dbReference>
<keyword evidence="4" id="KW-0378">Hydrolase</keyword>
<evidence type="ECO:0000256" key="3">
    <source>
        <dbReference type="ARBA" id="ARBA00022722"/>
    </source>
</evidence>
<keyword evidence="1" id="KW-0963">Cytoplasm</keyword>
<dbReference type="HAMAP" id="MF_00651">
    <property type="entry name" value="Nuclease_YqgF"/>
    <property type="match status" value="1"/>
</dbReference>
<evidence type="ECO:0000313" key="6">
    <source>
        <dbReference type="EMBL" id="CAB4891960.1"/>
    </source>
</evidence>
<gene>
    <name evidence="6" type="ORF">UFOPK3573_00165</name>
    <name evidence="7" type="ORF">UFOPK3879_00186</name>
</gene>
<evidence type="ECO:0000313" key="7">
    <source>
        <dbReference type="EMBL" id="CAB4954834.1"/>
    </source>
</evidence>
<proteinExistence type="inferred from homology"/>
<dbReference type="NCBIfam" id="TIGR00250">
    <property type="entry name" value="RNAse_H_YqgF"/>
    <property type="match status" value="1"/>
</dbReference>
<sequence>MKRSKLLDEWRLKPSAHNMRALGVDLGTKRIGIATSDASATIATPLRVLNRSGSRLQDHQAIAAIVQEYEIDCVVVGMPLSMSGDVGAAAQSATVEVAQMTNVVGVPVLTYDERLTTVSAHQILQGNNVNAKDRKSVVDKVAAAVMLQSWLDAQKQNSHNG</sequence>
<name>A0A6J7KLW5_9ZZZZ</name>
<dbReference type="GO" id="GO:0004518">
    <property type="term" value="F:nuclease activity"/>
    <property type="evidence" value="ECO:0007669"/>
    <property type="project" value="UniProtKB-KW"/>
</dbReference>
<dbReference type="InterPro" id="IPR012337">
    <property type="entry name" value="RNaseH-like_sf"/>
</dbReference>
<dbReference type="PANTHER" id="PTHR33317">
    <property type="entry name" value="POLYNUCLEOTIDYL TRANSFERASE, RIBONUCLEASE H-LIKE SUPERFAMILY PROTEIN"/>
    <property type="match status" value="1"/>
</dbReference>
<reference evidence="7" key="1">
    <citation type="submission" date="2020-05" db="EMBL/GenBank/DDBJ databases">
        <authorList>
            <person name="Chiriac C."/>
            <person name="Salcher M."/>
            <person name="Ghai R."/>
            <person name="Kavagutti S V."/>
        </authorList>
    </citation>
    <scope>NUCLEOTIDE SEQUENCE</scope>
</reference>
<dbReference type="Pfam" id="PF03652">
    <property type="entry name" value="RuvX"/>
    <property type="match status" value="1"/>
</dbReference>
<accession>A0A6J7KLW5</accession>
<evidence type="ECO:0000256" key="1">
    <source>
        <dbReference type="ARBA" id="ARBA00022490"/>
    </source>
</evidence>
<dbReference type="InterPro" id="IPR005227">
    <property type="entry name" value="YqgF"/>
</dbReference>
<dbReference type="InterPro" id="IPR006641">
    <property type="entry name" value="YqgF/RNaseH-like_dom"/>
</dbReference>
<dbReference type="AlphaFoldDB" id="A0A6J7KLW5"/>
<dbReference type="GO" id="GO:0005829">
    <property type="term" value="C:cytosol"/>
    <property type="evidence" value="ECO:0007669"/>
    <property type="project" value="TreeGrafter"/>
</dbReference>
<dbReference type="GO" id="GO:0016787">
    <property type="term" value="F:hydrolase activity"/>
    <property type="evidence" value="ECO:0007669"/>
    <property type="project" value="UniProtKB-KW"/>
</dbReference>
<dbReference type="EMBL" id="CAFBMJ010000005">
    <property type="protein sequence ID" value="CAB4891960.1"/>
    <property type="molecule type" value="Genomic_DNA"/>
</dbReference>
<evidence type="ECO:0000259" key="5">
    <source>
        <dbReference type="SMART" id="SM00732"/>
    </source>
</evidence>
<organism evidence="7">
    <name type="scientific">freshwater metagenome</name>
    <dbReference type="NCBI Taxonomy" id="449393"/>
    <lineage>
        <taxon>unclassified sequences</taxon>
        <taxon>metagenomes</taxon>
        <taxon>ecological metagenomes</taxon>
    </lineage>
</organism>
<dbReference type="PANTHER" id="PTHR33317:SF4">
    <property type="entry name" value="POLYNUCLEOTIDYL TRANSFERASE, RIBONUCLEASE H-LIKE SUPERFAMILY PROTEIN"/>
    <property type="match status" value="1"/>
</dbReference>
<dbReference type="SMART" id="SM00732">
    <property type="entry name" value="YqgFc"/>
    <property type="match status" value="1"/>
</dbReference>
<dbReference type="GO" id="GO:0000967">
    <property type="term" value="P:rRNA 5'-end processing"/>
    <property type="evidence" value="ECO:0007669"/>
    <property type="project" value="TreeGrafter"/>
</dbReference>
<keyword evidence="3" id="KW-0540">Nuclease</keyword>
<feature type="domain" description="YqgF/RNase H-like" evidence="5">
    <location>
        <begin position="19"/>
        <end position="120"/>
    </location>
</feature>
<dbReference type="CDD" id="cd16964">
    <property type="entry name" value="YqgF"/>
    <property type="match status" value="1"/>
</dbReference>
<evidence type="ECO:0000256" key="2">
    <source>
        <dbReference type="ARBA" id="ARBA00022517"/>
    </source>
</evidence>
<dbReference type="EMBL" id="CAFBNR010000005">
    <property type="protein sequence ID" value="CAB4954834.1"/>
    <property type="molecule type" value="Genomic_DNA"/>
</dbReference>
<keyword evidence="2" id="KW-0690">Ribosome biogenesis</keyword>
<protein>
    <submittedName>
        <fullName evidence="7">Unannotated protein</fullName>
    </submittedName>
</protein>
<evidence type="ECO:0000256" key="4">
    <source>
        <dbReference type="ARBA" id="ARBA00022801"/>
    </source>
</evidence>
<dbReference type="InterPro" id="IPR037027">
    <property type="entry name" value="YqgF/RNaseH-like_dom_sf"/>
</dbReference>